<evidence type="ECO:0000313" key="3">
    <source>
        <dbReference type="EMBL" id="MQL80761.1"/>
    </source>
</evidence>
<dbReference type="PANTHER" id="PTHR42733">
    <property type="entry name" value="DJ-1 PROTEIN"/>
    <property type="match status" value="1"/>
</dbReference>
<feature type="domain" description="DJ-1/PfpI" evidence="2">
    <location>
        <begin position="16"/>
        <end position="197"/>
    </location>
</feature>
<evidence type="ECO:0000259" key="2">
    <source>
        <dbReference type="Pfam" id="PF01965"/>
    </source>
</evidence>
<dbReference type="OrthoDB" id="543156at2759"/>
<reference evidence="3" key="1">
    <citation type="submission" date="2017-07" db="EMBL/GenBank/DDBJ databases">
        <title>Taro Niue Genome Assembly and Annotation.</title>
        <authorList>
            <person name="Atibalentja N."/>
            <person name="Keating K."/>
            <person name="Fields C.J."/>
        </authorList>
    </citation>
    <scope>NUCLEOTIDE SEQUENCE</scope>
    <source>
        <strain evidence="3">Niue_2</strain>
        <tissue evidence="3">Leaf</tissue>
    </source>
</reference>
<dbReference type="InterPro" id="IPR002818">
    <property type="entry name" value="DJ-1/PfpI"/>
</dbReference>
<dbReference type="AlphaFoldDB" id="A0A843UBF7"/>
<evidence type="ECO:0000256" key="1">
    <source>
        <dbReference type="ARBA" id="ARBA00008542"/>
    </source>
</evidence>
<keyword evidence="4" id="KW-1185">Reference proteome</keyword>
<dbReference type="Pfam" id="PF01965">
    <property type="entry name" value="DJ-1_PfpI"/>
    <property type="match status" value="2"/>
</dbReference>
<accession>A0A843UBF7</accession>
<dbReference type="SUPFAM" id="SSF52317">
    <property type="entry name" value="Class I glutamine amidotransferase-like"/>
    <property type="match status" value="2"/>
</dbReference>
<organism evidence="3 4">
    <name type="scientific">Colocasia esculenta</name>
    <name type="common">Wild taro</name>
    <name type="synonym">Arum esculentum</name>
    <dbReference type="NCBI Taxonomy" id="4460"/>
    <lineage>
        <taxon>Eukaryota</taxon>
        <taxon>Viridiplantae</taxon>
        <taxon>Streptophyta</taxon>
        <taxon>Embryophyta</taxon>
        <taxon>Tracheophyta</taxon>
        <taxon>Spermatophyta</taxon>
        <taxon>Magnoliopsida</taxon>
        <taxon>Liliopsida</taxon>
        <taxon>Araceae</taxon>
        <taxon>Aroideae</taxon>
        <taxon>Colocasieae</taxon>
        <taxon>Colocasia</taxon>
    </lineage>
</organism>
<dbReference type="Gene3D" id="3.40.50.880">
    <property type="match status" value="2"/>
</dbReference>
<comment type="similarity">
    <text evidence="1">Belongs to the peptidase C56 family.</text>
</comment>
<dbReference type="PANTHER" id="PTHR42733:SF9">
    <property type="entry name" value="DJ-1 PROTEIN HOMOLOG E"/>
    <property type="match status" value="1"/>
</dbReference>
<dbReference type="EMBL" id="NMUH01000524">
    <property type="protein sequence ID" value="MQL80761.1"/>
    <property type="molecule type" value="Genomic_DNA"/>
</dbReference>
<dbReference type="SMR" id="A0A843UBF7"/>
<name>A0A843UBF7_COLES</name>
<dbReference type="InterPro" id="IPR006286">
    <property type="entry name" value="C56_PfpI-like"/>
</dbReference>
<protein>
    <recommendedName>
        <fullName evidence="2">DJ-1/PfpI domain-containing protein</fullName>
    </recommendedName>
</protein>
<dbReference type="Proteomes" id="UP000652761">
    <property type="component" value="Unassembled WGS sequence"/>
</dbReference>
<evidence type="ECO:0000313" key="4">
    <source>
        <dbReference type="Proteomes" id="UP000652761"/>
    </source>
</evidence>
<comment type="caution">
    <text evidence="3">The sequence shown here is derived from an EMBL/GenBank/DDBJ whole genome shotgun (WGS) entry which is preliminary data.</text>
</comment>
<sequence length="398" mass="40864">MGSVEAPQPAAAAPARSVLMICGDYMEDYEAAVPFYALSALAVRVHCASPGKPSGAPCPTAIHDFLGFELYTELPGHNFPINADFEALDLDAYDALIIPGGRFTEFLSDHAGALAAVSHFAAAGKPIMATCHSQMVLAAAGVIQGTRCTAFPSMKPVVELAGGVWSDPEPISSCVVDRGIISAIGWPAHAELLGRLLRLMGAVVSGPRGLAVLFLCGDFVDDYEMNVPFRALGALGCRVEAACPGKEKGQTCAAAVFDPERAAQVCSEKRGHNVVVTASWGEVRAEDYDAVVVPGGRSPELLVGNPQVVSLVSEAVEKGKVVAAIGHGQLVLAAAGLLKGKKCAGGHGMKVAARLAGGVVVESAGPVADGKLLTASGWPALAQFISDLVGLLGLGVSF</sequence>
<feature type="domain" description="DJ-1/PfpI" evidence="2">
    <location>
        <begin position="212"/>
        <end position="389"/>
    </location>
</feature>
<gene>
    <name evidence="3" type="ORF">Taro_013215</name>
</gene>
<dbReference type="CDD" id="cd03169">
    <property type="entry name" value="GATase1_PfpI_1"/>
    <property type="match status" value="2"/>
</dbReference>
<proteinExistence type="inferred from homology"/>
<dbReference type="InterPro" id="IPR029062">
    <property type="entry name" value="Class_I_gatase-like"/>
</dbReference>